<dbReference type="Pfam" id="PF16916">
    <property type="entry name" value="ZT_dimer"/>
    <property type="match status" value="1"/>
</dbReference>
<proteinExistence type="inferred from homology"/>
<evidence type="ECO:0000313" key="10">
    <source>
        <dbReference type="EMBL" id="HDX33530.1"/>
    </source>
</evidence>
<dbReference type="EMBL" id="DSMG01000194">
    <property type="protein sequence ID" value="HDX33530.1"/>
    <property type="molecule type" value="Genomic_DNA"/>
</dbReference>
<dbReference type="InterPro" id="IPR027469">
    <property type="entry name" value="Cation_efflux_TMD_sf"/>
</dbReference>
<comment type="similarity">
    <text evidence="2">Belongs to the cation diffusion facilitator (CDF) transporter (TC 2.A.4) family.</text>
</comment>
<dbReference type="GO" id="GO:0015093">
    <property type="term" value="F:ferrous iron transmembrane transporter activity"/>
    <property type="evidence" value="ECO:0007669"/>
    <property type="project" value="TreeGrafter"/>
</dbReference>
<accession>A0A7C1JZZ7</accession>
<keyword evidence="5 7" id="KW-1133">Transmembrane helix</keyword>
<organism evidence="10">
    <name type="scientific">Caldilinea aerophila</name>
    <dbReference type="NCBI Taxonomy" id="133453"/>
    <lineage>
        <taxon>Bacteria</taxon>
        <taxon>Bacillati</taxon>
        <taxon>Chloroflexota</taxon>
        <taxon>Caldilineae</taxon>
        <taxon>Caldilineales</taxon>
        <taxon>Caldilineaceae</taxon>
        <taxon>Caldilinea</taxon>
    </lineage>
</organism>
<evidence type="ECO:0000259" key="9">
    <source>
        <dbReference type="Pfam" id="PF16916"/>
    </source>
</evidence>
<feature type="domain" description="Cation efflux protein transmembrane" evidence="8">
    <location>
        <begin position="18"/>
        <end position="211"/>
    </location>
</feature>
<evidence type="ECO:0000256" key="1">
    <source>
        <dbReference type="ARBA" id="ARBA00004141"/>
    </source>
</evidence>
<dbReference type="Gene3D" id="3.30.70.1350">
    <property type="entry name" value="Cation efflux protein, cytoplasmic domain"/>
    <property type="match status" value="1"/>
</dbReference>
<evidence type="ECO:0000256" key="6">
    <source>
        <dbReference type="ARBA" id="ARBA00023136"/>
    </source>
</evidence>
<evidence type="ECO:0000256" key="2">
    <source>
        <dbReference type="ARBA" id="ARBA00008114"/>
    </source>
</evidence>
<feature type="transmembrane region" description="Helical" evidence="7">
    <location>
        <begin position="118"/>
        <end position="140"/>
    </location>
</feature>
<gene>
    <name evidence="10" type="ORF">ENQ20_18900</name>
</gene>
<dbReference type="PANTHER" id="PTHR43840:SF15">
    <property type="entry name" value="MITOCHONDRIAL METAL TRANSPORTER 1-RELATED"/>
    <property type="match status" value="1"/>
</dbReference>
<dbReference type="GO" id="GO:0006882">
    <property type="term" value="P:intracellular zinc ion homeostasis"/>
    <property type="evidence" value="ECO:0007669"/>
    <property type="project" value="TreeGrafter"/>
</dbReference>
<sequence length="307" mass="33151">MSGSSLPTSPPSLRRYMYLSIAAAILTISLKGLAYYLTGSVGLLSDALESVVNLAAALLALLLLTIAERPPDEEHAYGHTKAEYFSSAAEGALILLAAYSIVATAIQRILEPQPLENIGVGLVISVAASAINFGVARVLMQAGRRYNSITLEADAQHLMTDVWTSAGVVIGVIAVALSGWLILDPLVALAVAANIIWSGVQLMRRSALGLLDSAIPQEERQQVAEILNRYAPQGVQYHSLRTRQAGQRRFISVHVLVPGKWTVQRGHNLLEQIERDVRNALPGPTTILTHLEPVEDPVSMEDIEIDR</sequence>
<dbReference type="Gene3D" id="1.20.1510.10">
    <property type="entry name" value="Cation efflux protein transmembrane domain"/>
    <property type="match status" value="1"/>
</dbReference>
<feature type="transmembrane region" description="Helical" evidence="7">
    <location>
        <begin position="16"/>
        <end position="38"/>
    </location>
</feature>
<evidence type="ECO:0000256" key="5">
    <source>
        <dbReference type="ARBA" id="ARBA00022989"/>
    </source>
</evidence>
<dbReference type="GO" id="GO:0005886">
    <property type="term" value="C:plasma membrane"/>
    <property type="evidence" value="ECO:0007669"/>
    <property type="project" value="TreeGrafter"/>
</dbReference>
<dbReference type="InterPro" id="IPR036837">
    <property type="entry name" value="Cation_efflux_CTD_sf"/>
</dbReference>
<dbReference type="InterPro" id="IPR050291">
    <property type="entry name" value="CDF_Transporter"/>
</dbReference>
<comment type="caution">
    <text evidence="10">The sequence shown here is derived from an EMBL/GenBank/DDBJ whole genome shotgun (WGS) entry which is preliminary data.</text>
</comment>
<evidence type="ECO:0000256" key="7">
    <source>
        <dbReference type="SAM" id="Phobius"/>
    </source>
</evidence>
<evidence type="ECO:0000256" key="4">
    <source>
        <dbReference type="ARBA" id="ARBA00022692"/>
    </source>
</evidence>
<reference evidence="10" key="1">
    <citation type="journal article" date="2020" name="mSystems">
        <title>Genome- and Community-Level Interaction Insights into Carbon Utilization and Element Cycling Functions of Hydrothermarchaeota in Hydrothermal Sediment.</title>
        <authorList>
            <person name="Zhou Z."/>
            <person name="Liu Y."/>
            <person name="Xu W."/>
            <person name="Pan J."/>
            <person name="Luo Z.H."/>
            <person name="Li M."/>
        </authorList>
    </citation>
    <scope>NUCLEOTIDE SEQUENCE [LARGE SCALE GENOMIC DNA]</scope>
    <source>
        <strain evidence="10">SpSt-289</strain>
    </source>
</reference>
<dbReference type="Pfam" id="PF01545">
    <property type="entry name" value="Cation_efflux"/>
    <property type="match status" value="1"/>
</dbReference>
<dbReference type="NCBIfam" id="TIGR01297">
    <property type="entry name" value="CDF"/>
    <property type="match status" value="1"/>
</dbReference>
<dbReference type="InterPro" id="IPR058533">
    <property type="entry name" value="Cation_efflux_TM"/>
</dbReference>
<feature type="domain" description="Cation efflux protein cytoplasmic" evidence="9">
    <location>
        <begin position="216"/>
        <end position="293"/>
    </location>
</feature>
<dbReference type="SUPFAM" id="SSF161111">
    <property type="entry name" value="Cation efflux protein transmembrane domain-like"/>
    <property type="match status" value="1"/>
</dbReference>
<dbReference type="InterPro" id="IPR002524">
    <property type="entry name" value="Cation_efflux"/>
</dbReference>
<evidence type="ECO:0000259" key="8">
    <source>
        <dbReference type="Pfam" id="PF01545"/>
    </source>
</evidence>
<feature type="transmembrane region" description="Helical" evidence="7">
    <location>
        <begin position="88"/>
        <end position="106"/>
    </location>
</feature>
<dbReference type="SUPFAM" id="SSF160240">
    <property type="entry name" value="Cation efflux protein cytoplasmic domain-like"/>
    <property type="match status" value="1"/>
</dbReference>
<dbReference type="InterPro" id="IPR027470">
    <property type="entry name" value="Cation_efflux_CTD"/>
</dbReference>
<dbReference type="AlphaFoldDB" id="A0A7C1JZZ7"/>
<keyword evidence="3" id="KW-0813">Transport</keyword>
<dbReference type="GO" id="GO:0015086">
    <property type="term" value="F:cadmium ion transmembrane transporter activity"/>
    <property type="evidence" value="ECO:0007669"/>
    <property type="project" value="TreeGrafter"/>
</dbReference>
<evidence type="ECO:0000256" key="3">
    <source>
        <dbReference type="ARBA" id="ARBA00022448"/>
    </source>
</evidence>
<dbReference type="GO" id="GO:0015341">
    <property type="term" value="F:zinc efflux antiporter activity"/>
    <property type="evidence" value="ECO:0007669"/>
    <property type="project" value="TreeGrafter"/>
</dbReference>
<protein>
    <submittedName>
        <fullName evidence="10">Cation transporter</fullName>
    </submittedName>
</protein>
<keyword evidence="6 7" id="KW-0472">Membrane</keyword>
<name>A0A7C1JZZ7_9CHLR</name>
<feature type="transmembrane region" description="Helical" evidence="7">
    <location>
        <begin position="50"/>
        <end position="67"/>
    </location>
</feature>
<keyword evidence="4 7" id="KW-0812">Transmembrane</keyword>
<dbReference type="PANTHER" id="PTHR43840">
    <property type="entry name" value="MITOCHONDRIAL METAL TRANSPORTER 1-RELATED"/>
    <property type="match status" value="1"/>
</dbReference>
<comment type="subcellular location">
    <subcellularLocation>
        <location evidence="1">Membrane</location>
        <topology evidence="1">Multi-pass membrane protein</topology>
    </subcellularLocation>
</comment>
<feature type="transmembrane region" description="Helical" evidence="7">
    <location>
        <begin position="186"/>
        <end position="203"/>
    </location>
</feature>